<gene>
    <name evidence="1" type="ORF">EV182_007448</name>
</gene>
<evidence type="ECO:0000313" key="2">
    <source>
        <dbReference type="Proteomes" id="UP001145114"/>
    </source>
</evidence>
<accession>A0ACC1HKV2</accession>
<name>A0ACC1HKV2_9FUNG</name>
<reference evidence="1" key="1">
    <citation type="submission" date="2022-06" db="EMBL/GenBank/DDBJ databases">
        <title>Phylogenomic reconstructions and comparative analyses of Kickxellomycotina fungi.</title>
        <authorList>
            <person name="Reynolds N.K."/>
            <person name="Stajich J.E."/>
            <person name="Barry K."/>
            <person name="Grigoriev I.V."/>
            <person name="Crous P."/>
            <person name="Smith M.E."/>
        </authorList>
    </citation>
    <scope>NUCLEOTIDE SEQUENCE</scope>
    <source>
        <strain evidence="1">RSA 2271</strain>
    </source>
</reference>
<dbReference type="EMBL" id="JAMZIH010003447">
    <property type="protein sequence ID" value="KAJ1676817.1"/>
    <property type="molecule type" value="Genomic_DNA"/>
</dbReference>
<proteinExistence type="predicted"/>
<keyword evidence="2" id="KW-1185">Reference proteome</keyword>
<comment type="caution">
    <text evidence="1">The sequence shown here is derived from an EMBL/GenBank/DDBJ whole genome shotgun (WGS) entry which is preliminary data.</text>
</comment>
<organism evidence="1 2">
    <name type="scientific">Spiromyces aspiralis</name>
    <dbReference type="NCBI Taxonomy" id="68401"/>
    <lineage>
        <taxon>Eukaryota</taxon>
        <taxon>Fungi</taxon>
        <taxon>Fungi incertae sedis</taxon>
        <taxon>Zoopagomycota</taxon>
        <taxon>Kickxellomycotina</taxon>
        <taxon>Kickxellomycetes</taxon>
        <taxon>Kickxellales</taxon>
        <taxon>Kickxellaceae</taxon>
        <taxon>Spiromyces</taxon>
    </lineage>
</organism>
<protein>
    <submittedName>
        <fullName evidence="1">Uncharacterized protein</fullName>
    </submittedName>
</protein>
<sequence length="77" mass="8571">MLQNEHIFFLSTHDHTSINLSTMASWIKRASAMCDMGTNLFKAHSTPAAASTTAKLRGISLNDIRIRANWPREGTIL</sequence>
<evidence type="ECO:0000313" key="1">
    <source>
        <dbReference type="EMBL" id="KAJ1676817.1"/>
    </source>
</evidence>
<feature type="non-terminal residue" evidence="1">
    <location>
        <position position="77"/>
    </location>
</feature>
<dbReference type="Proteomes" id="UP001145114">
    <property type="component" value="Unassembled WGS sequence"/>
</dbReference>